<dbReference type="EMBL" id="FORF01000014">
    <property type="protein sequence ID" value="SFJ28024.1"/>
    <property type="molecule type" value="Genomic_DNA"/>
</dbReference>
<organism evidence="2 3">
    <name type="scientific">Aquamicrobium aerolatum DSM 21857</name>
    <dbReference type="NCBI Taxonomy" id="1121003"/>
    <lineage>
        <taxon>Bacteria</taxon>
        <taxon>Pseudomonadati</taxon>
        <taxon>Pseudomonadota</taxon>
        <taxon>Alphaproteobacteria</taxon>
        <taxon>Hyphomicrobiales</taxon>
        <taxon>Phyllobacteriaceae</taxon>
        <taxon>Aerobium</taxon>
    </lineage>
</organism>
<accession>A0A1I3Q1F9</accession>
<dbReference type="RefSeq" id="WP_091522835.1">
    <property type="nucleotide sequence ID" value="NZ_FORF01000014.1"/>
</dbReference>
<feature type="chain" id="PRO_5017387611" evidence="1">
    <location>
        <begin position="20"/>
        <end position="121"/>
    </location>
</feature>
<evidence type="ECO:0000256" key="1">
    <source>
        <dbReference type="SAM" id="SignalP"/>
    </source>
</evidence>
<protein>
    <submittedName>
        <fullName evidence="2">Uncharacterized protein</fullName>
    </submittedName>
</protein>
<dbReference type="OrthoDB" id="8453064at2"/>
<reference evidence="3" key="1">
    <citation type="submission" date="2016-10" db="EMBL/GenBank/DDBJ databases">
        <authorList>
            <person name="Varghese N."/>
            <person name="Submissions S."/>
        </authorList>
    </citation>
    <scope>NUCLEOTIDE SEQUENCE [LARGE SCALE GENOMIC DNA]</scope>
    <source>
        <strain evidence="3">DSM 21857</strain>
    </source>
</reference>
<keyword evidence="1" id="KW-0732">Signal</keyword>
<dbReference type="Proteomes" id="UP000242763">
    <property type="component" value="Unassembled WGS sequence"/>
</dbReference>
<evidence type="ECO:0000313" key="3">
    <source>
        <dbReference type="Proteomes" id="UP000242763"/>
    </source>
</evidence>
<dbReference type="AlphaFoldDB" id="A0A1I3Q1F9"/>
<dbReference type="STRING" id="1121003.SAMN03080618_02502"/>
<keyword evidence="3" id="KW-1185">Reference proteome</keyword>
<evidence type="ECO:0000313" key="2">
    <source>
        <dbReference type="EMBL" id="SFJ28024.1"/>
    </source>
</evidence>
<feature type="signal peptide" evidence="1">
    <location>
        <begin position="1"/>
        <end position="19"/>
    </location>
</feature>
<sequence>MKALLLIAAIFGASVPASAQQMLDSYTARLSTADHFNSNGARLTSAAAVIRQDRANFYVFGSSDVEDEADSFFHDKANRAKLERMLNRGTFSPSAKRAILNGTPLIHVEIYRDFINVYVNN</sequence>
<gene>
    <name evidence="2" type="ORF">SAMN03080618_02502</name>
</gene>
<proteinExistence type="predicted"/>
<name>A0A1I3Q1F9_9HYPH</name>